<evidence type="ECO:0000313" key="1">
    <source>
        <dbReference type="EMBL" id="WVS92266.1"/>
    </source>
</evidence>
<geneLocation type="plasmid" evidence="1 2">
    <name>p11801_4</name>
</geneLocation>
<dbReference type="Proteomes" id="UP000267249">
    <property type="component" value="Plasmid p11801_4"/>
</dbReference>
<evidence type="ECO:0000313" key="2">
    <source>
        <dbReference type="Proteomes" id="UP000267249"/>
    </source>
</evidence>
<name>A0ACD5A332_SYNEL</name>
<dbReference type="EMBL" id="CP143531">
    <property type="protein sequence ID" value="WVS92266.1"/>
    <property type="molecule type" value="Genomic_DNA"/>
</dbReference>
<accession>A0ACD5A332</accession>
<proteinExistence type="predicted"/>
<gene>
    <name evidence="1" type="ORF">DOP62_14340</name>
</gene>
<keyword evidence="1" id="KW-0614">Plasmid</keyword>
<sequence>MARGKLEPAMLERAKPMGGLPEGAALDSKVFGVKLPKEISQVLQSMPQADRVALLRTAITEAALKHWPEGEPLPEWAAEFSPSISAS</sequence>
<protein>
    <submittedName>
        <fullName evidence="1">Uncharacterized protein</fullName>
    </submittedName>
</protein>
<reference evidence="1" key="1">
    <citation type="submission" date="2024-01" db="EMBL/GenBank/DDBJ databases">
        <title>De novo genome assembly and pan-genome analysis of the fast-growing Indian isolates of Synechococcus elongatus: Potential chassis for bioproduction.</title>
        <authorList>
            <person name="Jain V.S."/>
            <person name="Schubert M.G."/>
            <person name="Pritam P."/>
            <person name="Sarnaik A.P."/>
            <person name="Jaiswal D."/>
            <person name="Church G.M."/>
            <person name="Wangikar P."/>
        </authorList>
    </citation>
    <scope>NUCLEOTIDE SEQUENCE</scope>
    <source>
        <strain evidence="1">PCC 11801</strain>
    </source>
</reference>
<organism evidence="1 2">
    <name type="scientific">Synechococcus elongatus PCC 11801</name>
    <dbReference type="NCBI Taxonomy" id="2219813"/>
    <lineage>
        <taxon>Bacteria</taxon>
        <taxon>Bacillati</taxon>
        <taxon>Cyanobacteriota</taxon>
        <taxon>Cyanophyceae</taxon>
        <taxon>Synechococcales</taxon>
        <taxon>Synechococcaceae</taxon>
        <taxon>Synechococcus</taxon>
    </lineage>
</organism>